<name>A0A6C1B7E7_9RHOO</name>
<evidence type="ECO:0000256" key="1">
    <source>
        <dbReference type="SAM" id="MobiDB-lite"/>
    </source>
</evidence>
<evidence type="ECO:0000313" key="2">
    <source>
        <dbReference type="EMBL" id="QID18230.1"/>
    </source>
</evidence>
<dbReference type="Proteomes" id="UP000501991">
    <property type="component" value="Chromosome"/>
</dbReference>
<dbReference type="EMBL" id="CP048836">
    <property type="protein sequence ID" value="QID18230.1"/>
    <property type="molecule type" value="Genomic_DNA"/>
</dbReference>
<dbReference type="InterPro" id="IPR025906">
    <property type="entry name" value="YjfB_motility"/>
</dbReference>
<dbReference type="AlphaFoldDB" id="A0A6C1B7E7"/>
<accession>A0A6C1B7E7</accession>
<sequence length="62" mass="6585">MDVSSASSASASGLQTQVGNFVQRRAEEIQERNAQQLINSLPKAQPTPDPNATVGSRIDVFA</sequence>
<gene>
    <name evidence="2" type="ORF">G3580_11635</name>
</gene>
<dbReference type="RefSeq" id="WP_173765691.1">
    <property type="nucleotide sequence ID" value="NZ_CP048836.1"/>
</dbReference>
<proteinExistence type="predicted"/>
<feature type="region of interest" description="Disordered" evidence="1">
    <location>
        <begin position="39"/>
        <end position="62"/>
    </location>
</feature>
<keyword evidence="3" id="KW-1185">Reference proteome</keyword>
<protein>
    <submittedName>
        <fullName evidence="2">Putative motility protein</fullName>
    </submittedName>
</protein>
<dbReference type="Pfam" id="PF14070">
    <property type="entry name" value="YjfB_motility"/>
    <property type="match status" value="1"/>
</dbReference>
<dbReference type="KEGG" id="azq:G3580_11635"/>
<evidence type="ECO:0000313" key="3">
    <source>
        <dbReference type="Proteomes" id="UP000501991"/>
    </source>
</evidence>
<organism evidence="2 3">
    <name type="scientific">Nitrogeniibacter mangrovi</name>
    <dbReference type="NCBI Taxonomy" id="2016596"/>
    <lineage>
        <taxon>Bacteria</taxon>
        <taxon>Pseudomonadati</taxon>
        <taxon>Pseudomonadota</taxon>
        <taxon>Betaproteobacteria</taxon>
        <taxon>Rhodocyclales</taxon>
        <taxon>Zoogloeaceae</taxon>
        <taxon>Nitrogeniibacter</taxon>
    </lineage>
</organism>
<reference evidence="2 3" key="1">
    <citation type="submission" date="2020-02" db="EMBL/GenBank/DDBJ databases">
        <title>Nitrogenibacter mangrovi gen. nov., sp. nov. isolated from mangrove sediment, a denitrifying betaproteobacterium.</title>
        <authorList>
            <person name="Liao H."/>
            <person name="Tian Y."/>
        </authorList>
    </citation>
    <scope>NUCLEOTIDE SEQUENCE [LARGE SCALE GENOMIC DNA]</scope>
    <source>
        <strain evidence="2 3">M9-3-2</strain>
    </source>
</reference>